<dbReference type="SUPFAM" id="SSF55073">
    <property type="entry name" value="Nucleotide cyclase"/>
    <property type="match status" value="1"/>
</dbReference>
<dbReference type="SMART" id="SM00267">
    <property type="entry name" value="GGDEF"/>
    <property type="match status" value="1"/>
</dbReference>
<dbReference type="InterPro" id="IPR029787">
    <property type="entry name" value="Nucleotide_cyclase"/>
</dbReference>
<dbReference type="GO" id="GO:0000160">
    <property type="term" value="P:phosphorelay signal transduction system"/>
    <property type="evidence" value="ECO:0007669"/>
    <property type="project" value="InterPro"/>
</dbReference>
<dbReference type="CDD" id="cd01948">
    <property type="entry name" value="EAL"/>
    <property type="match status" value="1"/>
</dbReference>
<dbReference type="InterPro" id="IPR000160">
    <property type="entry name" value="GGDEF_dom"/>
</dbReference>
<dbReference type="PANTHER" id="PTHR33121">
    <property type="entry name" value="CYCLIC DI-GMP PHOSPHODIESTERASE PDEF"/>
    <property type="match status" value="1"/>
</dbReference>
<dbReference type="Gene3D" id="3.20.20.450">
    <property type="entry name" value="EAL domain"/>
    <property type="match status" value="1"/>
</dbReference>
<dbReference type="CDD" id="cd00156">
    <property type="entry name" value="REC"/>
    <property type="match status" value="1"/>
</dbReference>
<accession>A0AAW8B1Q3</accession>
<evidence type="ECO:0000313" key="6">
    <source>
        <dbReference type="EMBL" id="MDP1520397.1"/>
    </source>
</evidence>
<reference evidence="6" key="2">
    <citation type="submission" date="2023-08" db="EMBL/GenBank/DDBJ databases">
        <authorList>
            <person name="Luo J."/>
        </authorList>
    </citation>
    <scope>NUCLEOTIDE SEQUENCE</scope>
    <source>
        <strain evidence="6">DSM 25064</strain>
    </source>
</reference>
<dbReference type="GO" id="GO:0071111">
    <property type="term" value="F:cyclic-guanylate-specific phosphodiesterase activity"/>
    <property type="evidence" value="ECO:0007669"/>
    <property type="project" value="InterPro"/>
</dbReference>
<dbReference type="InterPro" id="IPR035965">
    <property type="entry name" value="PAS-like_dom_sf"/>
</dbReference>
<dbReference type="InterPro" id="IPR043128">
    <property type="entry name" value="Rev_trsase/Diguanyl_cyclase"/>
</dbReference>
<sequence length="700" mass="79114">MSSDNALTLLLVHDSFEEANRIVSLLRNANYRVESKHVENEAVLSKLLQDRSWDLIIGQFNGTQTPVKSIFALLRRLNTDTPTILISDEYNPQSIVEGLRLGAEDVIPMDEDQHLLHVLSRTLFNLEQRRQLRHCRRKYADSEGRCDRLLGSSVDAIAIVQEGTYLFTNDSFSQLFGYLDSESMVCLPVIDSIAPEDQDRLKEYLRPIDGEEDIFVEKLTFTGMTNDRIPVPIEARIAKVDYQGEPALEFLIASDFLEGGHEGGLNATVSGFQEDSDAVSIQRDKVIDMVNIAIRQAATKHNSAIMLYITLDNYPSILEEVGVQQTEQLVTQLVDKINEENPEGYPLKRFKEDTFVMIMTNTGTDAGMHYATKLCEAVASHIFELSNLTRTVTLGIGASVISETVTTAEGCIDRALSALNELYRANNGSFANGAKLYESEVGHEFCEEDLDDVARNMLESKQFELFYQPIIPLQSQDDEFYEVLLHTKDNEKTAALPDNFVAKVFKTNVASEIDRWVILESFKTLSEKLKSSPKTRLFINISIQTICDDTFITWLKVALKASSLSPRQVIFQLREIDVAQQFNRSVDLINELRKINGDVALSHFGLAIEPMTLLQKLSVNYVKFDSVIVERASQQDGGMSELEELIGRLKEDENEQIIVPFVERAEMIPALWTSGVHYIQGHFLQSPSRRMDYDFNDEES</sequence>
<comment type="caution">
    <text evidence="1">Lacks conserved residue(s) required for the propagation of feature annotation.</text>
</comment>
<dbReference type="Gene3D" id="3.30.70.270">
    <property type="match status" value="1"/>
</dbReference>
<feature type="domain" description="GGDEF" evidence="5">
    <location>
        <begin position="302"/>
        <end position="435"/>
    </location>
</feature>
<gene>
    <name evidence="6" type="ORF">Q8A57_05375</name>
</gene>
<proteinExistence type="predicted"/>
<feature type="domain" description="Response regulatory" evidence="2">
    <location>
        <begin position="8"/>
        <end position="124"/>
    </location>
</feature>
<evidence type="ECO:0000259" key="3">
    <source>
        <dbReference type="PROSITE" id="PS50112"/>
    </source>
</evidence>
<dbReference type="Pfam" id="PF00990">
    <property type="entry name" value="GGDEF"/>
    <property type="match status" value="1"/>
</dbReference>
<comment type="caution">
    <text evidence="6">The sequence shown here is derived from an EMBL/GenBank/DDBJ whole genome shotgun (WGS) entry which is preliminary data.</text>
</comment>
<dbReference type="InterPro" id="IPR001633">
    <property type="entry name" value="EAL_dom"/>
</dbReference>
<dbReference type="InterPro" id="IPR050706">
    <property type="entry name" value="Cyclic-di-GMP_PDE-like"/>
</dbReference>
<dbReference type="SUPFAM" id="SSF141868">
    <property type="entry name" value="EAL domain-like"/>
    <property type="match status" value="1"/>
</dbReference>
<dbReference type="SUPFAM" id="SSF52172">
    <property type="entry name" value="CheY-like"/>
    <property type="match status" value="1"/>
</dbReference>
<dbReference type="InterPro" id="IPR000014">
    <property type="entry name" value="PAS"/>
</dbReference>
<dbReference type="InterPro" id="IPR001789">
    <property type="entry name" value="Sig_transdc_resp-reg_receiver"/>
</dbReference>
<dbReference type="PROSITE" id="PS50887">
    <property type="entry name" value="GGDEF"/>
    <property type="match status" value="1"/>
</dbReference>
<dbReference type="PROSITE" id="PS50883">
    <property type="entry name" value="EAL"/>
    <property type="match status" value="1"/>
</dbReference>
<dbReference type="InterPro" id="IPR035919">
    <property type="entry name" value="EAL_sf"/>
</dbReference>
<dbReference type="InterPro" id="IPR011006">
    <property type="entry name" value="CheY-like_superfamily"/>
</dbReference>
<dbReference type="SUPFAM" id="SSF55785">
    <property type="entry name" value="PYP-like sensor domain (PAS domain)"/>
    <property type="match status" value="1"/>
</dbReference>
<feature type="domain" description="PAS" evidence="3">
    <location>
        <begin position="162"/>
        <end position="206"/>
    </location>
</feature>
<reference evidence="6" key="1">
    <citation type="journal article" date="2010" name="Int. J. Syst. Evol. Microbiol.">
        <title>Porticoccus litoralis gen. nov., sp. nov., a gammaproteobacterium isolated from the Yellow Sea.</title>
        <authorList>
            <person name="Oh H.M."/>
            <person name="Kim H."/>
            <person name="Kim K.M."/>
            <person name="Min G.S."/>
            <person name="Cho J.C."/>
        </authorList>
    </citation>
    <scope>NUCLEOTIDE SEQUENCE</scope>
    <source>
        <strain evidence="6">DSM 25064</strain>
    </source>
</reference>
<dbReference type="CDD" id="cd00130">
    <property type="entry name" value="PAS"/>
    <property type="match status" value="1"/>
</dbReference>
<dbReference type="RefSeq" id="WP_305169962.1">
    <property type="nucleotide sequence ID" value="NZ_JAUUUU010000002.1"/>
</dbReference>
<dbReference type="EMBL" id="JAUUUU010000002">
    <property type="protein sequence ID" value="MDP1520397.1"/>
    <property type="molecule type" value="Genomic_DNA"/>
</dbReference>
<dbReference type="Gene3D" id="3.40.50.2300">
    <property type="match status" value="1"/>
</dbReference>
<dbReference type="SMART" id="SM00052">
    <property type="entry name" value="EAL"/>
    <property type="match status" value="1"/>
</dbReference>
<dbReference type="Pfam" id="PF00563">
    <property type="entry name" value="EAL"/>
    <property type="match status" value="1"/>
</dbReference>
<evidence type="ECO:0000259" key="5">
    <source>
        <dbReference type="PROSITE" id="PS50887"/>
    </source>
</evidence>
<evidence type="ECO:0000259" key="4">
    <source>
        <dbReference type="PROSITE" id="PS50883"/>
    </source>
</evidence>
<dbReference type="PANTHER" id="PTHR33121:SF23">
    <property type="entry name" value="CYCLIC DI-GMP PHOSPHODIESTERASE PDEB"/>
    <property type="match status" value="1"/>
</dbReference>
<dbReference type="Proteomes" id="UP001178354">
    <property type="component" value="Unassembled WGS sequence"/>
</dbReference>
<evidence type="ECO:0000313" key="7">
    <source>
        <dbReference type="Proteomes" id="UP001178354"/>
    </source>
</evidence>
<name>A0AAW8B1Q3_9GAMM</name>
<organism evidence="6 7">
    <name type="scientific">Porticoccus litoralis</name>
    <dbReference type="NCBI Taxonomy" id="434086"/>
    <lineage>
        <taxon>Bacteria</taxon>
        <taxon>Pseudomonadati</taxon>
        <taxon>Pseudomonadota</taxon>
        <taxon>Gammaproteobacteria</taxon>
        <taxon>Cellvibrionales</taxon>
        <taxon>Porticoccaceae</taxon>
        <taxon>Porticoccus</taxon>
    </lineage>
</organism>
<dbReference type="PROSITE" id="PS50112">
    <property type="entry name" value="PAS"/>
    <property type="match status" value="1"/>
</dbReference>
<evidence type="ECO:0000259" key="2">
    <source>
        <dbReference type="PROSITE" id="PS50110"/>
    </source>
</evidence>
<evidence type="ECO:0000256" key="1">
    <source>
        <dbReference type="PROSITE-ProRule" id="PRU00169"/>
    </source>
</evidence>
<keyword evidence="7" id="KW-1185">Reference proteome</keyword>
<protein>
    <submittedName>
        <fullName evidence="6">EAL domain-containing protein</fullName>
    </submittedName>
</protein>
<dbReference type="PROSITE" id="PS50110">
    <property type="entry name" value="RESPONSE_REGULATORY"/>
    <property type="match status" value="1"/>
</dbReference>
<dbReference type="Gene3D" id="3.30.450.20">
    <property type="entry name" value="PAS domain"/>
    <property type="match status" value="1"/>
</dbReference>
<feature type="domain" description="EAL" evidence="4">
    <location>
        <begin position="447"/>
        <end position="700"/>
    </location>
</feature>
<dbReference type="AlphaFoldDB" id="A0AAW8B1Q3"/>